<evidence type="ECO:0000313" key="1">
    <source>
        <dbReference type="EMBL" id="TDL84926.1"/>
    </source>
</evidence>
<organism evidence="1 3">
    <name type="scientific">Meridianimarinicoccus aquatilis</name>
    <dbReference type="NCBI Taxonomy" id="2552766"/>
    <lineage>
        <taxon>Bacteria</taxon>
        <taxon>Pseudomonadati</taxon>
        <taxon>Pseudomonadota</taxon>
        <taxon>Alphaproteobacteria</taxon>
        <taxon>Rhodobacterales</taxon>
        <taxon>Paracoccaceae</taxon>
        <taxon>Meridianimarinicoccus</taxon>
    </lineage>
</organism>
<evidence type="ECO:0000313" key="3">
    <source>
        <dbReference type="Proteomes" id="UP000294562"/>
    </source>
</evidence>
<name>A0A4R6AS14_9RHOB</name>
<gene>
    <name evidence="2" type="ORF">E2L05_11980</name>
    <name evidence="1" type="ORF">E2L05_16715</name>
</gene>
<reference evidence="1 3" key="1">
    <citation type="submission" date="2019-03" db="EMBL/GenBank/DDBJ databases">
        <title>Rhodobacteraceae bacterium SM1902, a new member of the family Rhodobacteraceae isolated from Yantai.</title>
        <authorList>
            <person name="Sun Y."/>
        </authorList>
    </citation>
    <scope>NUCLEOTIDE SEQUENCE [LARGE SCALE GENOMIC DNA]</scope>
    <source>
        <strain evidence="1 3">SM1902</strain>
    </source>
</reference>
<sequence>MRGPRIVQSAPPFLDHLKAVIIFVFLPIWKGNAQSIGVPASGFAKPAAAMQCHASVRIDKTAMGADPCVEASVCDNTSFSLS</sequence>
<comment type="caution">
    <text evidence="1">The sequence shown here is derived from an EMBL/GenBank/DDBJ whole genome shotgun (WGS) entry which is preliminary data.</text>
</comment>
<dbReference type="EMBL" id="SMZO01000025">
    <property type="protein sequence ID" value="TDL87014.1"/>
    <property type="molecule type" value="Genomic_DNA"/>
</dbReference>
<dbReference type="Proteomes" id="UP000294562">
    <property type="component" value="Unassembled WGS sequence"/>
</dbReference>
<proteinExistence type="predicted"/>
<keyword evidence="3" id="KW-1185">Reference proteome</keyword>
<evidence type="ECO:0000313" key="2">
    <source>
        <dbReference type="EMBL" id="TDL87014.1"/>
    </source>
</evidence>
<protein>
    <submittedName>
        <fullName evidence="1">Uncharacterized protein</fullName>
    </submittedName>
</protein>
<dbReference type="AlphaFoldDB" id="A0A4R6AS14"/>
<dbReference type="EMBL" id="SMZO01000053">
    <property type="protein sequence ID" value="TDL84926.1"/>
    <property type="molecule type" value="Genomic_DNA"/>
</dbReference>
<dbReference type="RefSeq" id="WP_133343143.1">
    <property type="nucleotide sequence ID" value="NZ_SMZO01000025.1"/>
</dbReference>
<accession>A0A4R6AS14</accession>